<dbReference type="EMBL" id="CP033577">
    <property type="protein sequence ID" value="AYV20524.1"/>
    <property type="molecule type" value="Genomic_DNA"/>
</dbReference>
<sequence>MAKIVLRTGSNEIKDIHVIFLHGLGGDANGTWLKKGSKDEAWPIWLAEDNCDLNIWTVEYDAPKLKFDSSGMGIPDLAVNIFEHILKVPELAEGEMIFVCHSLGGLITKQILRIANDQTNRVEVKQFLGRVSGVAFLGTPHLGSDIAVHGHNIFAKGLLRCFTFQQPSIVAASLSRNDPNLRELNTWYRDWCQHKDIRHLVLTETEKMYGIVTVVKPDSADPGIAGVRAIPISVSHENICKPNDKNDEIYTHIKGFLSQKKREFHELWINSRFYNDTNSWEGYNNWAHCPHGTSGEYFVDDQVRLLDSSSSNNEGLKGLDGLNLIRNKLLERKASIRLVGLSGVGKTRFVQALFDERIGENPLPHKGVFYTDMANGPKPTPQALAEKIAGEGRKAILIIDNCPPDLHRSLTTLCSTESSNTNLLTVEYDLREDQPEQTEVFSLEPSSIELIEKILNARYQHLGQQNARTISEFSGGNSRIALALAETIGKDENISSLRDEELFKRLFYQRHANEKSLETAAQYLSLVYSFQINSEKTYSDDITFLSNLSEIPPRDIYESAKELKRRNLVQQRNKWMAVLPHPIANRLSKYALENISTGVISDNINEATDERLLKSFSRRLGYLSKCEEAKIIVNDWLNEDGLLHKLFAEGKSELAWLLLTNIAPISTKEVLLYIEILAKQPEFCTRKNKQFTEITRLIRSIAYDEQYFDICAKLLCQFTLSENKAENYNSIRDILKSLFQLYLSGTHATKEQRLDIIKNLISTATEPSIELAFELLDSSLEAWHFSSSHSFDFGANPRDFGYRPKTNQDVSDWYRLFIEYTSEFIINKTPQSERAQKVLAKNLRSLWRQNNLRDLIENTCIKISTLGMWADGFSAIHDILKWDCKTSIETEIQRLQSIAKQLSPKSLLDDINMYVLADKWKFHDLEEYDEDGVVIERGYKKGQQYSIDLGVKVASTNSELLQSMLTELLSYSGSSSNLFEFGEGCAEGTDKNKELLALTVSALEKAPEKERNINFLCGQIKHLSKVNINLTNTFLDEFIKHPELKQYFILVQLSYVIDQDAIARILKALKENTSPVWMYRNLACGRSHEPIADDQLSEMLDLIWKQKDGQAVALEILSMRFHGLKQNENYVVSDLLKEKSASLLASFDYSEEQGASGGSDYSLTQIANVCFCDGTNEESALTVLKAIKAKILAHIIGRYDFPEFMSTVIQLHPILALEVFIGKSSEIECQIRNAIKGRFDKKVSPFSKIDNKSTLDWCKNNGRDSYPALASIITPYQSNEKTVEWTQLAVELLQACPEPAVVLDKYLSSFSPNGCTGSRAQVLESRLALFQPLIDSTNEDISKWGVAKKAQWEAYIASEYEREAERDSESNERFEW</sequence>
<name>A0A3G4V755_9VIBR</name>
<dbReference type="GO" id="GO:0016020">
    <property type="term" value="C:membrane"/>
    <property type="evidence" value="ECO:0007669"/>
    <property type="project" value="UniProtKB-SubCell"/>
</dbReference>
<evidence type="ECO:0000259" key="5">
    <source>
        <dbReference type="Pfam" id="PF05057"/>
    </source>
</evidence>
<feature type="domain" description="DUF676" evidence="5">
    <location>
        <begin position="58"/>
        <end position="145"/>
    </location>
</feature>
<dbReference type="SUPFAM" id="SSF53474">
    <property type="entry name" value="alpha/beta-Hydrolases"/>
    <property type="match status" value="1"/>
</dbReference>
<dbReference type="Pfam" id="PF05057">
    <property type="entry name" value="DUF676"/>
    <property type="match status" value="1"/>
</dbReference>
<protein>
    <recommendedName>
        <fullName evidence="5">DUF676 domain-containing protein</fullName>
    </recommendedName>
</protein>
<organism evidence="6 7">
    <name type="scientific">Vibrio mediterranei</name>
    <dbReference type="NCBI Taxonomy" id="689"/>
    <lineage>
        <taxon>Bacteria</taxon>
        <taxon>Pseudomonadati</taxon>
        <taxon>Pseudomonadota</taxon>
        <taxon>Gammaproteobacteria</taxon>
        <taxon>Vibrionales</taxon>
        <taxon>Vibrionaceae</taxon>
        <taxon>Vibrio</taxon>
    </lineage>
</organism>
<evidence type="ECO:0000256" key="4">
    <source>
        <dbReference type="ARBA" id="ARBA00023136"/>
    </source>
</evidence>
<dbReference type="RefSeq" id="WP_124940066.1">
    <property type="nucleotide sequence ID" value="NZ_CP033577.1"/>
</dbReference>
<dbReference type="InterPro" id="IPR052374">
    <property type="entry name" value="SERAC1"/>
</dbReference>
<dbReference type="InterPro" id="IPR029058">
    <property type="entry name" value="AB_hydrolase_fold"/>
</dbReference>
<evidence type="ECO:0000313" key="6">
    <source>
        <dbReference type="EMBL" id="AYV20524.1"/>
    </source>
</evidence>
<dbReference type="SUPFAM" id="SSF52540">
    <property type="entry name" value="P-loop containing nucleoside triphosphate hydrolases"/>
    <property type="match status" value="1"/>
</dbReference>
<dbReference type="InterPro" id="IPR027417">
    <property type="entry name" value="P-loop_NTPase"/>
</dbReference>
<dbReference type="PANTHER" id="PTHR48182">
    <property type="entry name" value="PROTEIN SERAC1"/>
    <property type="match status" value="1"/>
</dbReference>
<reference evidence="6 7" key="1">
    <citation type="submission" date="2018-11" db="EMBL/GenBank/DDBJ databases">
        <title>Complete Genome Sequence of Vbrio mediterranei 117-T6: a Potential Pathogen Bacteria Isolated from the Conchocelis of Pyropia.</title>
        <authorList>
            <person name="Liu Q."/>
        </authorList>
    </citation>
    <scope>NUCLEOTIDE SEQUENCE [LARGE SCALE GENOMIC DNA]</scope>
    <source>
        <strain evidence="6 7">117-T6</strain>
    </source>
</reference>
<dbReference type="Proteomes" id="UP000279760">
    <property type="component" value="Chromosome 1"/>
</dbReference>
<proteinExistence type="predicted"/>
<keyword evidence="4" id="KW-0472">Membrane</keyword>
<evidence type="ECO:0000256" key="1">
    <source>
        <dbReference type="ARBA" id="ARBA00004240"/>
    </source>
</evidence>
<evidence type="ECO:0000313" key="7">
    <source>
        <dbReference type="Proteomes" id="UP000279760"/>
    </source>
</evidence>
<dbReference type="Gene3D" id="3.40.50.1820">
    <property type="entry name" value="alpha/beta hydrolase"/>
    <property type="match status" value="1"/>
</dbReference>
<dbReference type="InterPro" id="IPR007751">
    <property type="entry name" value="DUF676_lipase-like"/>
</dbReference>
<dbReference type="PANTHER" id="PTHR48182:SF2">
    <property type="entry name" value="PROTEIN SERAC1"/>
    <property type="match status" value="1"/>
</dbReference>
<evidence type="ECO:0000256" key="3">
    <source>
        <dbReference type="ARBA" id="ARBA00022824"/>
    </source>
</evidence>
<evidence type="ECO:0000256" key="2">
    <source>
        <dbReference type="ARBA" id="ARBA00004370"/>
    </source>
</evidence>
<comment type="subcellular location">
    <subcellularLocation>
        <location evidence="1">Endoplasmic reticulum</location>
    </subcellularLocation>
    <subcellularLocation>
        <location evidence="2">Membrane</location>
    </subcellularLocation>
</comment>
<keyword evidence="3" id="KW-0256">Endoplasmic reticulum</keyword>
<gene>
    <name evidence="6" type="ORF">ECB94_04040</name>
</gene>
<accession>A0A3G4V755</accession>